<protein>
    <recommendedName>
        <fullName evidence="4">Chromatin modification-related protein EAF3</fullName>
    </recommendedName>
</protein>
<dbReference type="GO" id="GO:0032221">
    <property type="term" value="C:Rpd3S complex"/>
    <property type="evidence" value="ECO:0007669"/>
    <property type="project" value="TreeGrafter"/>
</dbReference>
<evidence type="ECO:0000313" key="11">
    <source>
        <dbReference type="EMBL" id="KAJ6260268.1"/>
    </source>
</evidence>
<keyword evidence="6" id="KW-0805">Transcription regulation</keyword>
<evidence type="ECO:0000256" key="1">
    <source>
        <dbReference type="ARBA" id="ARBA00004123"/>
    </source>
</evidence>
<feature type="compositionally biased region" description="Basic and acidic residues" evidence="9">
    <location>
        <begin position="75"/>
        <end position="87"/>
    </location>
</feature>
<evidence type="ECO:0000256" key="4">
    <source>
        <dbReference type="ARBA" id="ARBA00018505"/>
    </source>
</evidence>
<evidence type="ECO:0000259" key="10">
    <source>
        <dbReference type="SMART" id="SM00298"/>
    </source>
</evidence>
<gene>
    <name evidence="11" type="ORF">Dda_4492</name>
</gene>
<dbReference type="CDD" id="cd18983">
    <property type="entry name" value="CBD_MSL3_like"/>
    <property type="match status" value="1"/>
</dbReference>
<keyword evidence="7" id="KW-0804">Transcription</keyword>
<dbReference type="GO" id="GO:0006338">
    <property type="term" value="P:chromatin remodeling"/>
    <property type="evidence" value="ECO:0007669"/>
    <property type="project" value="UniProtKB-ARBA"/>
</dbReference>
<feature type="compositionally biased region" description="Polar residues" evidence="9">
    <location>
        <begin position="20"/>
        <end position="29"/>
    </location>
</feature>
<sequence>MASFSHSRIPSRGEVGGPANVNTISTSSRPPIATRSFDTLPPLSTTIASIPSSSYRLVHPGRAAAGRLSTYPRNRLRESPSRHHDSPIDLDHPLLLLTAIMPPKAAKPAPPLYEVSERVLCFHGPLLYEAKVLEIKNATEPGGSYSYKVHYKGWKASWDECVPQDRVLGWTDENLAKQKELREEHNPKKKQEKEKKTTQVEEPVAPPVRGQKRAREMDMDKEEDFIKRHEIKLNVPEIIKSLLVDDWENITKNGLLVRLPRQTPLGTLLTDYDRFAKAKFTTAKYDVGLEIMEGLRTYFDRCLGTMLLYRFERDQYNEVRQEYPDAPMHDLYGTEHLLRLFVTMPELIAHTNMDTQAVNTLREHLDELMMFISRNHERYILSDYAEPPALDTGLSVPVGGSG</sequence>
<dbReference type="EMBL" id="JAQGDS010000005">
    <property type="protein sequence ID" value="KAJ6260268.1"/>
    <property type="molecule type" value="Genomic_DNA"/>
</dbReference>
<dbReference type="Gene3D" id="2.30.30.140">
    <property type="match status" value="1"/>
</dbReference>
<evidence type="ECO:0000256" key="6">
    <source>
        <dbReference type="ARBA" id="ARBA00023015"/>
    </source>
</evidence>
<dbReference type="Pfam" id="PF05712">
    <property type="entry name" value="MRG"/>
    <property type="match status" value="1"/>
</dbReference>
<accession>A0AAD6IX08</accession>
<feature type="region of interest" description="Disordered" evidence="9">
    <location>
        <begin position="68"/>
        <end position="87"/>
    </location>
</feature>
<feature type="domain" description="Chromo" evidence="10">
    <location>
        <begin position="127"/>
        <end position="183"/>
    </location>
</feature>
<dbReference type="PANTHER" id="PTHR10880">
    <property type="entry name" value="MORTALITY FACTOR 4-LIKE PROTEIN"/>
    <property type="match status" value="1"/>
</dbReference>
<keyword evidence="5" id="KW-0156">Chromatin regulator</keyword>
<dbReference type="GO" id="GO:0006355">
    <property type="term" value="P:regulation of DNA-templated transcription"/>
    <property type="evidence" value="ECO:0007669"/>
    <property type="project" value="InterPro"/>
</dbReference>
<keyword evidence="12" id="KW-1185">Reference proteome</keyword>
<evidence type="ECO:0000256" key="5">
    <source>
        <dbReference type="ARBA" id="ARBA00022853"/>
    </source>
</evidence>
<reference evidence="11" key="1">
    <citation type="submission" date="2023-01" db="EMBL/GenBank/DDBJ databases">
        <title>The chitinases involved in constricting ring structure development in the nematode-trapping fungus Drechslerella dactyloides.</title>
        <authorList>
            <person name="Wang R."/>
            <person name="Zhang L."/>
            <person name="Tang P."/>
            <person name="Li S."/>
            <person name="Liang L."/>
        </authorList>
    </citation>
    <scope>NUCLEOTIDE SEQUENCE</scope>
    <source>
        <strain evidence="11">YMF1.00031</strain>
    </source>
</reference>
<evidence type="ECO:0000256" key="2">
    <source>
        <dbReference type="ARBA" id="ARBA00009093"/>
    </source>
</evidence>
<dbReference type="Proteomes" id="UP001221413">
    <property type="component" value="Unassembled WGS sequence"/>
</dbReference>
<dbReference type="GO" id="GO:0035267">
    <property type="term" value="C:NuA4 histone acetyltransferase complex"/>
    <property type="evidence" value="ECO:0007669"/>
    <property type="project" value="TreeGrafter"/>
</dbReference>
<evidence type="ECO:0000256" key="3">
    <source>
        <dbReference type="ARBA" id="ARBA00011353"/>
    </source>
</evidence>
<organism evidence="11 12">
    <name type="scientific">Drechslerella dactyloides</name>
    <name type="common">Nematode-trapping fungus</name>
    <name type="synonym">Arthrobotrys dactyloides</name>
    <dbReference type="NCBI Taxonomy" id="74499"/>
    <lineage>
        <taxon>Eukaryota</taxon>
        <taxon>Fungi</taxon>
        <taxon>Dikarya</taxon>
        <taxon>Ascomycota</taxon>
        <taxon>Pezizomycotina</taxon>
        <taxon>Orbiliomycetes</taxon>
        <taxon>Orbiliales</taxon>
        <taxon>Orbiliaceae</taxon>
        <taxon>Drechslerella</taxon>
    </lineage>
</organism>
<dbReference type="InterPro" id="IPR008676">
    <property type="entry name" value="MRG"/>
</dbReference>
<dbReference type="InterPro" id="IPR053820">
    <property type="entry name" value="MSL3_chromo-like"/>
</dbReference>
<dbReference type="InterPro" id="IPR000953">
    <property type="entry name" value="Chromo/chromo_shadow_dom"/>
</dbReference>
<dbReference type="Pfam" id="PF22732">
    <property type="entry name" value="MSL3_chromo-like"/>
    <property type="match status" value="1"/>
</dbReference>
<keyword evidence="8" id="KW-0539">Nucleus</keyword>
<dbReference type="InterPro" id="IPR016197">
    <property type="entry name" value="Chromo-like_dom_sf"/>
</dbReference>
<proteinExistence type="inferred from homology"/>
<evidence type="ECO:0000256" key="9">
    <source>
        <dbReference type="SAM" id="MobiDB-lite"/>
    </source>
</evidence>
<dbReference type="InterPro" id="IPR038217">
    <property type="entry name" value="MRG_C_sf"/>
</dbReference>
<dbReference type="SMART" id="SM00298">
    <property type="entry name" value="CHROMO"/>
    <property type="match status" value="1"/>
</dbReference>
<dbReference type="PANTHER" id="PTHR10880:SF15">
    <property type="entry name" value="MSL COMPLEX SUBUNIT 3"/>
    <property type="match status" value="1"/>
</dbReference>
<comment type="subunit">
    <text evidence="3">Component of the NuA4 histone acetyltransferase complex.</text>
</comment>
<evidence type="ECO:0000256" key="7">
    <source>
        <dbReference type="ARBA" id="ARBA00023163"/>
    </source>
</evidence>
<dbReference type="InterPro" id="IPR026541">
    <property type="entry name" value="MRG_dom"/>
</dbReference>
<feature type="region of interest" description="Disordered" evidence="9">
    <location>
        <begin position="1"/>
        <end position="38"/>
    </location>
</feature>
<comment type="caution">
    <text evidence="11">The sequence shown here is derived from an EMBL/GenBank/DDBJ whole genome shotgun (WGS) entry which is preliminary data.</text>
</comment>
<feature type="region of interest" description="Disordered" evidence="9">
    <location>
        <begin position="179"/>
        <end position="217"/>
    </location>
</feature>
<dbReference type="SUPFAM" id="SSF54160">
    <property type="entry name" value="Chromo domain-like"/>
    <property type="match status" value="1"/>
</dbReference>
<dbReference type="AlphaFoldDB" id="A0AAD6IX08"/>
<comment type="similarity">
    <text evidence="2">Belongs to the MRG family.</text>
</comment>
<name>A0AAD6IX08_DREDA</name>
<comment type="subcellular location">
    <subcellularLocation>
        <location evidence="1">Nucleus</location>
    </subcellularLocation>
</comment>
<feature type="compositionally biased region" description="Basic and acidic residues" evidence="9">
    <location>
        <begin position="179"/>
        <end position="199"/>
    </location>
</feature>
<dbReference type="PROSITE" id="PS51640">
    <property type="entry name" value="MRG"/>
    <property type="match status" value="1"/>
</dbReference>
<evidence type="ECO:0000256" key="8">
    <source>
        <dbReference type="ARBA" id="ARBA00023242"/>
    </source>
</evidence>
<dbReference type="Gene3D" id="1.10.274.30">
    <property type="entry name" value="MRG domain"/>
    <property type="match status" value="1"/>
</dbReference>
<evidence type="ECO:0000313" key="12">
    <source>
        <dbReference type="Proteomes" id="UP001221413"/>
    </source>
</evidence>